<keyword evidence="4" id="KW-1185">Reference proteome</keyword>
<dbReference type="Pfam" id="PF02515">
    <property type="entry name" value="CoA_transf_3"/>
    <property type="match status" value="1"/>
</dbReference>
<reference evidence="3 4" key="1">
    <citation type="submission" date="2020-03" db="EMBL/GenBank/DDBJ databases">
        <title>Sphingomonas sp. nov., isolated from fish.</title>
        <authorList>
            <person name="Hyun D.-W."/>
            <person name="Bae J.-W."/>
        </authorList>
    </citation>
    <scope>NUCLEOTIDE SEQUENCE [LARGE SCALE GENOMIC DNA]</scope>
    <source>
        <strain evidence="3 4">HDW15C</strain>
    </source>
</reference>
<keyword evidence="1 3" id="KW-0808">Transferase</keyword>
<evidence type="ECO:0000313" key="4">
    <source>
        <dbReference type="Proteomes" id="UP000502502"/>
    </source>
</evidence>
<dbReference type="Gene3D" id="3.30.1540.10">
    <property type="entry name" value="formyl-coa transferase, domain 3"/>
    <property type="match status" value="1"/>
</dbReference>
<dbReference type="PANTHER" id="PTHR48207:SF3">
    <property type="entry name" value="SUCCINATE--HYDROXYMETHYLGLUTARATE COA-TRANSFERASE"/>
    <property type="match status" value="1"/>
</dbReference>
<dbReference type="EMBL" id="CP049871">
    <property type="protein sequence ID" value="QIL02348.1"/>
    <property type="molecule type" value="Genomic_DNA"/>
</dbReference>
<dbReference type="AlphaFoldDB" id="A0A6G7ZN49"/>
<dbReference type="Gene3D" id="3.40.50.10540">
    <property type="entry name" value="Crotonobetainyl-coa:carnitine coa-transferase, domain 1"/>
    <property type="match status" value="1"/>
</dbReference>
<evidence type="ECO:0000313" key="3">
    <source>
        <dbReference type="EMBL" id="QIL02348.1"/>
    </source>
</evidence>
<dbReference type="GO" id="GO:0008410">
    <property type="term" value="F:CoA-transferase activity"/>
    <property type="evidence" value="ECO:0007669"/>
    <property type="project" value="TreeGrafter"/>
</dbReference>
<dbReference type="InterPro" id="IPR050483">
    <property type="entry name" value="CoA-transferase_III_domain"/>
</dbReference>
<dbReference type="InterPro" id="IPR044855">
    <property type="entry name" value="CoA-Trfase_III_dom3_sf"/>
</dbReference>
<evidence type="ECO:0000256" key="1">
    <source>
        <dbReference type="ARBA" id="ARBA00022679"/>
    </source>
</evidence>
<dbReference type="Proteomes" id="UP000502502">
    <property type="component" value="Chromosome"/>
</dbReference>
<dbReference type="KEGG" id="ssin:G7078_05785"/>
<sequence length="404" mass="42627">MTSPLNGLRVLDLSRVLAGPWCTQLLADLGADVIKIEKPGLGDDTRHWGPPWVKHEGRKVAAYFLSANRGKRSAAIDIATKDGAALVRRLAETCDIVVENFKVGGLAKYGLDAASLRAVNPRLIVASITGFGQDGPYAERAGYDYMIQAMGGLMSITGQPDGEPGGGPMRVGVAVADLFTGMYTTVAILAALHRRSVTGEGGHIDMALFDTQLAMLANQASNALVSGKDPPRQGNTHPNIVPYQPFAAADQPIIIAVGNDGQFARLAEICGHPEWALDERFATNAARVAHRAEIVALVQQSIAGRTAAQWLEALERAGIPAGPINSVTKALQDVQAQHRQVVRMMSSASLGDLPTVGSPVRIDGERADSDLPPPALGEHTDVVLEELGLPAAETERLRAAGAIG</sequence>
<dbReference type="PANTHER" id="PTHR48207">
    <property type="entry name" value="SUCCINATE--HYDROXYMETHYLGLUTARATE COA-TRANSFERASE"/>
    <property type="match status" value="1"/>
</dbReference>
<accession>A0A6G7ZN49</accession>
<gene>
    <name evidence="3" type="ORF">G7078_05785</name>
</gene>
<organism evidence="3 4">
    <name type="scientific">Sphingomonas sinipercae</name>
    <dbReference type="NCBI Taxonomy" id="2714944"/>
    <lineage>
        <taxon>Bacteria</taxon>
        <taxon>Pseudomonadati</taxon>
        <taxon>Pseudomonadota</taxon>
        <taxon>Alphaproteobacteria</taxon>
        <taxon>Sphingomonadales</taxon>
        <taxon>Sphingomonadaceae</taxon>
        <taxon>Sphingomonas</taxon>
    </lineage>
</organism>
<dbReference type="RefSeq" id="WP_166093932.1">
    <property type="nucleotide sequence ID" value="NZ_CP049871.1"/>
</dbReference>
<protein>
    <submittedName>
        <fullName evidence="3">CoA transferase</fullName>
    </submittedName>
</protein>
<feature type="region of interest" description="Disordered" evidence="2">
    <location>
        <begin position="355"/>
        <end position="375"/>
    </location>
</feature>
<proteinExistence type="predicted"/>
<evidence type="ECO:0000256" key="2">
    <source>
        <dbReference type="SAM" id="MobiDB-lite"/>
    </source>
</evidence>
<dbReference type="InterPro" id="IPR003673">
    <property type="entry name" value="CoA-Trfase_fam_III"/>
</dbReference>
<dbReference type="SUPFAM" id="SSF89796">
    <property type="entry name" value="CoA-transferase family III (CaiB/BaiF)"/>
    <property type="match status" value="1"/>
</dbReference>
<dbReference type="InterPro" id="IPR023606">
    <property type="entry name" value="CoA-Trfase_III_dom_1_sf"/>
</dbReference>
<name>A0A6G7ZN49_9SPHN</name>